<feature type="domain" description="F-box" evidence="4">
    <location>
        <begin position="1"/>
        <end position="46"/>
    </location>
</feature>
<proteinExistence type="predicted"/>
<evidence type="ECO:0000256" key="1">
    <source>
        <dbReference type="ARBA" id="ARBA00022737"/>
    </source>
</evidence>
<accession>A0A9W9FBL7</accession>
<keyword evidence="6" id="KW-1185">Reference proteome</keyword>
<dbReference type="PROSITE" id="PS50181">
    <property type="entry name" value="FBOX"/>
    <property type="match status" value="1"/>
</dbReference>
<dbReference type="PRINTS" id="PR01415">
    <property type="entry name" value="ANKYRIN"/>
</dbReference>
<evidence type="ECO:0000256" key="2">
    <source>
        <dbReference type="ARBA" id="ARBA00023043"/>
    </source>
</evidence>
<dbReference type="EMBL" id="JAPQKH010000005">
    <property type="protein sequence ID" value="KAJ5097197.1"/>
    <property type="molecule type" value="Genomic_DNA"/>
</dbReference>
<dbReference type="OrthoDB" id="4772757at2759"/>
<dbReference type="InterPro" id="IPR002110">
    <property type="entry name" value="Ankyrin_rpt"/>
</dbReference>
<dbReference type="PANTHER" id="PTHR24198">
    <property type="entry name" value="ANKYRIN REPEAT AND PROTEIN KINASE DOMAIN-CONTAINING PROTEIN"/>
    <property type="match status" value="1"/>
</dbReference>
<evidence type="ECO:0000313" key="6">
    <source>
        <dbReference type="Proteomes" id="UP001149165"/>
    </source>
</evidence>
<keyword evidence="2 3" id="KW-0040">ANK repeat</keyword>
<dbReference type="GO" id="GO:0005737">
    <property type="term" value="C:cytoplasm"/>
    <property type="evidence" value="ECO:0007669"/>
    <property type="project" value="TreeGrafter"/>
</dbReference>
<dbReference type="Gene3D" id="1.25.40.20">
    <property type="entry name" value="Ankyrin repeat-containing domain"/>
    <property type="match status" value="2"/>
</dbReference>
<dbReference type="PROSITE" id="PS50297">
    <property type="entry name" value="ANK_REP_REGION"/>
    <property type="match status" value="1"/>
</dbReference>
<dbReference type="Proteomes" id="UP001149165">
    <property type="component" value="Unassembled WGS sequence"/>
</dbReference>
<gene>
    <name evidence="5" type="ORF">N7456_007918</name>
</gene>
<dbReference type="PANTHER" id="PTHR24198:SF165">
    <property type="entry name" value="ANKYRIN REPEAT-CONTAINING PROTEIN-RELATED"/>
    <property type="match status" value="1"/>
</dbReference>
<dbReference type="InterPro" id="IPR001810">
    <property type="entry name" value="F-box_dom"/>
</dbReference>
<dbReference type="InterPro" id="IPR036770">
    <property type="entry name" value="Ankyrin_rpt-contain_sf"/>
</dbReference>
<feature type="repeat" description="ANK" evidence="3">
    <location>
        <begin position="138"/>
        <end position="170"/>
    </location>
</feature>
<protein>
    <recommendedName>
        <fullName evidence="4">F-box domain-containing protein</fullName>
    </recommendedName>
</protein>
<dbReference type="PROSITE" id="PS50088">
    <property type="entry name" value="ANK_REPEAT"/>
    <property type="match status" value="1"/>
</dbReference>
<dbReference type="SMART" id="SM00248">
    <property type="entry name" value="ANK"/>
    <property type="match status" value="6"/>
</dbReference>
<name>A0A9W9FBL7_9EURO</name>
<reference evidence="5" key="1">
    <citation type="submission" date="2022-11" db="EMBL/GenBank/DDBJ databases">
        <authorList>
            <person name="Petersen C."/>
        </authorList>
    </citation>
    <scope>NUCLEOTIDE SEQUENCE</scope>
    <source>
        <strain evidence="5">IBT 30069</strain>
    </source>
</reference>
<dbReference type="SUPFAM" id="SSF48403">
    <property type="entry name" value="Ankyrin repeat"/>
    <property type="match status" value="1"/>
</dbReference>
<evidence type="ECO:0000313" key="5">
    <source>
        <dbReference type="EMBL" id="KAJ5097197.1"/>
    </source>
</evidence>
<sequence length="425" mass="47612">MSLLGLPYETLSNITQELETCDWNALVQCNSRLYHMLNADLYHHNVHHEKASALFWAACVGNMKTLELVLATGMSVQWESNYRLEVAEDPFLRDTQPSPHRGAIPKLHPISYAAISGHIDIVAKFLDLGVDIEYRGQAGWTPLMLAARGGHFDLVQMLIAKGAGILARDIQDMQATDHASMQGHYEIADDLFQKEQNLPYMERPSQNLTLRQNLHWMLRAAAEKCDMERVKFLLTQEGVSINFQHPRGYETTLLAALKFAPQPLDIVKLLLDKGADPSLRAVVPRQYGRRFLILDKCPLEAALLRDESQPLIELLLAHNPYPSDINKGLKLAAHLKKPAEFRLLLNSATDLSGLDIMAGICDAPLIVKMIIERGITPYSDPPAHLAPNFAEIIPARRASTIVPLVPSEKDPAMLARGIRRRWDPL</sequence>
<comment type="caution">
    <text evidence="5">The sequence shown here is derived from an EMBL/GenBank/DDBJ whole genome shotgun (WGS) entry which is preliminary data.</text>
</comment>
<evidence type="ECO:0000259" key="4">
    <source>
        <dbReference type="PROSITE" id="PS50181"/>
    </source>
</evidence>
<reference evidence="5" key="2">
    <citation type="journal article" date="2023" name="IMA Fungus">
        <title>Comparative genomic study of the Penicillium genus elucidates a diverse pangenome and 15 lateral gene transfer events.</title>
        <authorList>
            <person name="Petersen C."/>
            <person name="Sorensen T."/>
            <person name="Nielsen M.R."/>
            <person name="Sondergaard T.E."/>
            <person name="Sorensen J.L."/>
            <person name="Fitzpatrick D.A."/>
            <person name="Frisvad J.C."/>
            <person name="Nielsen K.L."/>
        </authorList>
    </citation>
    <scope>NUCLEOTIDE SEQUENCE</scope>
    <source>
        <strain evidence="5">IBT 30069</strain>
    </source>
</reference>
<organism evidence="5 6">
    <name type="scientific">Penicillium angulare</name>
    <dbReference type="NCBI Taxonomy" id="116970"/>
    <lineage>
        <taxon>Eukaryota</taxon>
        <taxon>Fungi</taxon>
        <taxon>Dikarya</taxon>
        <taxon>Ascomycota</taxon>
        <taxon>Pezizomycotina</taxon>
        <taxon>Eurotiomycetes</taxon>
        <taxon>Eurotiomycetidae</taxon>
        <taxon>Eurotiales</taxon>
        <taxon>Aspergillaceae</taxon>
        <taxon>Penicillium</taxon>
    </lineage>
</organism>
<evidence type="ECO:0000256" key="3">
    <source>
        <dbReference type="PROSITE-ProRule" id="PRU00023"/>
    </source>
</evidence>
<dbReference type="AlphaFoldDB" id="A0A9W9FBL7"/>
<dbReference type="Pfam" id="PF12796">
    <property type="entry name" value="Ank_2"/>
    <property type="match status" value="1"/>
</dbReference>
<keyword evidence="1" id="KW-0677">Repeat</keyword>